<dbReference type="RefSeq" id="WP_034494819.1">
    <property type="nucleotide sequence ID" value="NZ_JMPI01000023.1"/>
</dbReference>
<feature type="domain" description="ABC transporter" evidence="6">
    <location>
        <begin position="5"/>
        <end position="241"/>
    </location>
</feature>
<proteinExistence type="predicted"/>
<dbReference type="Gene3D" id="3.40.50.300">
    <property type="entry name" value="P-loop containing nucleotide triphosphate hydrolases"/>
    <property type="match status" value="1"/>
</dbReference>
<dbReference type="AlphaFoldDB" id="A0A085GFB2"/>
<evidence type="ECO:0000256" key="2">
    <source>
        <dbReference type="ARBA" id="ARBA00022741"/>
    </source>
</evidence>
<dbReference type="PROSITE" id="PS50893">
    <property type="entry name" value="ABC_TRANSPORTER_2"/>
    <property type="match status" value="1"/>
</dbReference>
<dbReference type="InterPro" id="IPR003593">
    <property type="entry name" value="AAA+_ATPase"/>
</dbReference>
<dbReference type="EC" id="3.6.1.15" evidence="7"/>
<name>A0A085GFB2_9ENTR</name>
<gene>
    <name evidence="7" type="primary">hmuV</name>
    <name evidence="7" type="ORF">GBAG_1593</name>
</gene>
<dbReference type="eggNOG" id="COG4559">
    <property type="taxonomic scope" value="Bacteria"/>
</dbReference>
<dbReference type="SUPFAM" id="SSF52540">
    <property type="entry name" value="P-loop containing nucleoside triphosphate hydrolases"/>
    <property type="match status" value="1"/>
</dbReference>
<evidence type="ECO:0000256" key="5">
    <source>
        <dbReference type="ARBA" id="ARBA00037066"/>
    </source>
</evidence>
<keyword evidence="8" id="KW-1185">Reference proteome</keyword>
<dbReference type="InterPro" id="IPR017871">
    <property type="entry name" value="ABC_transporter-like_CS"/>
</dbReference>
<evidence type="ECO:0000313" key="8">
    <source>
        <dbReference type="Proteomes" id="UP000028653"/>
    </source>
</evidence>
<comment type="function">
    <text evidence="5">Part of the ABC transporter complex HmuTUV involved in hemin import. Responsible for energy coupling to the transport system.</text>
</comment>
<keyword evidence="1" id="KW-0813">Transport</keyword>
<dbReference type="PANTHER" id="PTHR42794:SF1">
    <property type="entry name" value="HEMIN IMPORT ATP-BINDING PROTEIN HMUV"/>
    <property type="match status" value="1"/>
</dbReference>
<dbReference type="InterPro" id="IPR003439">
    <property type="entry name" value="ABC_transporter-like_ATP-bd"/>
</dbReference>
<dbReference type="STRING" id="1006004.GBAG_1593"/>
<dbReference type="CDD" id="cd03214">
    <property type="entry name" value="ABC_Iron-Siderophores_B12_Hemin"/>
    <property type="match status" value="1"/>
</dbReference>
<dbReference type="GO" id="GO:0016887">
    <property type="term" value="F:ATP hydrolysis activity"/>
    <property type="evidence" value="ECO:0007669"/>
    <property type="project" value="InterPro"/>
</dbReference>
<dbReference type="EMBL" id="JMPI01000023">
    <property type="protein sequence ID" value="KFC82407.1"/>
    <property type="molecule type" value="Genomic_DNA"/>
</dbReference>
<dbReference type="SMART" id="SM00382">
    <property type="entry name" value="AAA"/>
    <property type="match status" value="1"/>
</dbReference>
<dbReference type="Pfam" id="PF00005">
    <property type="entry name" value="ABC_tran"/>
    <property type="match status" value="1"/>
</dbReference>
<keyword evidence="4" id="KW-1278">Translocase</keyword>
<organism evidence="7 8">
    <name type="scientific">Buttiauxella agrestis ATCC 33320</name>
    <dbReference type="NCBI Taxonomy" id="1006004"/>
    <lineage>
        <taxon>Bacteria</taxon>
        <taxon>Pseudomonadati</taxon>
        <taxon>Pseudomonadota</taxon>
        <taxon>Gammaproteobacteria</taxon>
        <taxon>Enterobacterales</taxon>
        <taxon>Enterobacteriaceae</taxon>
        <taxon>Buttiauxella</taxon>
    </lineage>
</organism>
<comment type="caution">
    <text evidence="7">The sequence shown here is derived from an EMBL/GenBank/DDBJ whole genome shotgun (WGS) entry which is preliminary data.</text>
</comment>
<reference evidence="7 8" key="1">
    <citation type="submission" date="2014-05" db="EMBL/GenBank/DDBJ databases">
        <title>ATOL: Assembling a taxonomically balanced genome-scale reconstruction of the evolutionary history of the Enterobacteriaceae.</title>
        <authorList>
            <person name="Plunkett G.III."/>
            <person name="Neeno-Eckwall E.C."/>
            <person name="Glasner J.D."/>
            <person name="Perna N.T."/>
        </authorList>
    </citation>
    <scope>NUCLEOTIDE SEQUENCE [LARGE SCALE GENOMIC DNA]</scope>
    <source>
        <strain evidence="7 8">ATCC 33320</strain>
    </source>
</reference>
<evidence type="ECO:0000256" key="1">
    <source>
        <dbReference type="ARBA" id="ARBA00022448"/>
    </source>
</evidence>
<evidence type="ECO:0000259" key="6">
    <source>
        <dbReference type="PROSITE" id="PS50893"/>
    </source>
</evidence>
<keyword evidence="7" id="KW-0378">Hydrolase</keyword>
<keyword evidence="2" id="KW-0547">Nucleotide-binding</keyword>
<dbReference type="Proteomes" id="UP000028653">
    <property type="component" value="Unassembled WGS sequence"/>
</dbReference>
<evidence type="ECO:0000256" key="4">
    <source>
        <dbReference type="ARBA" id="ARBA00022967"/>
    </source>
</evidence>
<dbReference type="EC" id="3.6.1.3" evidence="7"/>
<protein>
    <submittedName>
        <fullName evidence="7">ATP-binding component of an ABC superfamily hemin transporter</fullName>
        <ecNumber evidence="7">3.6.1.15</ecNumber>
        <ecNumber evidence="7">3.6.1.3</ecNumber>
        <ecNumber evidence="7">3.6.3.-</ecNumber>
    </submittedName>
</protein>
<accession>A0A085GFB2</accession>
<dbReference type="OrthoDB" id="5292475at2"/>
<dbReference type="InterPro" id="IPR027417">
    <property type="entry name" value="P-loop_NTPase"/>
</dbReference>
<dbReference type="PANTHER" id="PTHR42794">
    <property type="entry name" value="HEMIN IMPORT ATP-BINDING PROTEIN HMUV"/>
    <property type="match status" value="1"/>
</dbReference>
<dbReference type="GO" id="GO:0005524">
    <property type="term" value="F:ATP binding"/>
    <property type="evidence" value="ECO:0007669"/>
    <property type="project" value="UniProtKB-KW"/>
</dbReference>
<keyword evidence="3 7" id="KW-0067">ATP-binding</keyword>
<dbReference type="NCBIfam" id="NF010068">
    <property type="entry name" value="PRK13548.1"/>
    <property type="match status" value="1"/>
</dbReference>
<evidence type="ECO:0000256" key="3">
    <source>
        <dbReference type="ARBA" id="ARBA00022840"/>
    </source>
</evidence>
<dbReference type="PROSITE" id="PS00211">
    <property type="entry name" value="ABC_TRANSPORTER_1"/>
    <property type="match status" value="1"/>
</dbReference>
<sequence length="259" mass="28778">MADLLLARNVTLRSGVRKLLDDINLTLAAGEVVALIGPNGAGKSTLLRVLTGFQLPESGYISLDGRPLHEWSGEALSRKRAVMRQRGGMAFSWAVEDVIAMGRAPWPEKETKAVIQEVMALTGCDTLAGRDFCQLSGGEQQRVQLARALAQLWQNGQPHGWLFLDEPTSALDLYHQQHILRLLRRLSLMGTLSVCVVLHDLNLAALWADRIVLLHEGRLVASGSPQEVLNEAILQHWYQADLRVFSHPEHPVPQVWLQQ</sequence>
<evidence type="ECO:0000313" key="7">
    <source>
        <dbReference type="EMBL" id="KFC82407.1"/>
    </source>
</evidence>
<dbReference type="EC" id="3.6.3.-" evidence="7"/>